<comment type="caution">
    <text evidence="1">The sequence shown here is derived from an EMBL/GenBank/DDBJ whole genome shotgun (WGS) entry which is preliminary data.</text>
</comment>
<protein>
    <submittedName>
        <fullName evidence="1">DNA polymerase III subunit epsilon</fullName>
    </submittedName>
</protein>
<reference evidence="1" key="1">
    <citation type="submission" date="2017-10" db="EMBL/GenBank/DDBJ databases">
        <title>Genome sequence of cellulolytic Lachnospiraceae bacterium XHS1971 isolated from hotspring sediment.</title>
        <authorList>
            <person name="Vasudevan G."/>
            <person name="Joshi A.J."/>
            <person name="Hivarkar S."/>
            <person name="Lanjekar V.B."/>
            <person name="Dhakephalkar P.K."/>
            <person name="Dagar S."/>
        </authorList>
    </citation>
    <scope>NUCLEOTIDE SEQUENCE</scope>
    <source>
        <strain evidence="1">XHS1971</strain>
    </source>
</reference>
<evidence type="ECO:0000313" key="1">
    <source>
        <dbReference type="EMBL" id="PHV72314.1"/>
    </source>
</evidence>
<evidence type="ECO:0000313" key="2">
    <source>
        <dbReference type="Proteomes" id="UP000224460"/>
    </source>
</evidence>
<keyword evidence="2" id="KW-1185">Reference proteome</keyword>
<accession>A0AC61DGB7</accession>
<dbReference type="Proteomes" id="UP000224460">
    <property type="component" value="Unassembled WGS sequence"/>
</dbReference>
<name>A0AC61DGB7_9FIRM</name>
<proteinExistence type="predicted"/>
<gene>
    <name evidence="1" type="ORF">CS063_02225</name>
</gene>
<sequence>MKPYVVVDIETTGTHPLNSDIIEIGAVYVEEGQVIKQFNQLVQPNQEISAYITGITGITNEMVQEAPPIEKVMPQFLDFCEGAFLVGHNIILFDYRMLKAKAALLKLPFEKDGVDTLTISRKMLSKLPSRKLGDLCAYYDIALENAHRAYDDAYATYELFEKLKKDFYEREPQLFKEVPMKWEVPKKIPLTPKQKKYLMSLCAKHGLEIDVDIEQLTKSECSRRIDQIICQYGKL</sequence>
<dbReference type="EMBL" id="PEDL01000001">
    <property type="protein sequence ID" value="PHV72314.1"/>
    <property type="molecule type" value="Genomic_DNA"/>
</dbReference>
<organism evidence="1 2">
    <name type="scientific">Sporanaerobium hydrogeniformans</name>
    <dbReference type="NCBI Taxonomy" id="3072179"/>
    <lineage>
        <taxon>Bacteria</taxon>
        <taxon>Bacillati</taxon>
        <taxon>Bacillota</taxon>
        <taxon>Clostridia</taxon>
        <taxon>Lachnospirales</taxon>
        <taxon>Lachnospiraceae</taxon>
        <taxon>Sporanaerobium</taxon>
    </lineage>
</organism>